<dbReference type="EMBL" id="CP037923">
    <property type="protein sequence ID" value="QCC34150.1"/>
    <property type="molecule type" value="Genomic_DNA"/>
</dbReference>
<evidence type="ECO:0000313" key="2">
    <source>
        <dbReference type="Proteomes" id="UP000296678"/>
    </source>
</evidence>
<protein>
    <submittedName>
        <fullName evidence="1">Antitermination protein</fullName>
    </submittedName>
</protein>
<organism evidence="1 2">
    <name type="scientific">Shigella flexneri serotype 5a (strain M90T)</name>
    <dbReference type="NCBI Taxonomy" id="1086030"/>
    <lineage>
        <taxon>Bacteria</taxon>
        <taxon>Pseudomonadati</taxon>
        <taxon>Pseudomonadota</taxon>
        <taxon>Gammaproteobacteria</taxon>
        <taxon>Enterobacterales</taxon>
        <taxon>Enterobacteriaceae</taxon>
        <taxon>Shigella</taxon>
    </lineage>
</organism>
<dbReference type="Proteomes" id="UP000296678">
    <property type="component" value="Chromosome"/>
</dbReference>
<gene>
    <name evidence="1" type="ORF">EKN05_006055</name>
</gene>
<name>A0A4P7TWK8_SHIFM</name>
<evidence type="ECO:0000313" key="1">
    <source>
        <dbReference type="EMBL" id="QCC34150.1"/>
    </source>
</evidence>
<accession>A0A4P7TWK8</accession>
<reference evidence="2" key="1">
    <citation type="submission" date="2019-03" db="EMBL/GenBank/DDBJ databases">
        <title>Complete genome sequence and annotation of the laboratory reference strain Shigella flexneri 5a M90T and genome-wide transcription start site determination.</title>
        <authorList>
            <person name="Cervantes-Rivera R."/>
            <person name="Puhar A."/>
        </authorList>
    </citation>
    <scope>NUCLEOTIDE SEQUENCE [LARGE SCALE GENOMIC DNA]</scope>
    <source>
        <strain evidence="2">M90T / Serotype 5a</strain>
    </source>
</reference>
<sequence length="37" mass="4118">MWSSRVGNLQEVEGIIKGMLMTLDIRLGTDIVVIKSN</sequence>
<proteinExistence type="predicted"/>
<dbReference type="AlphaFoldDB" id="A0A4P7TWK8"/>